<evidence type="ECO:0000259" key="2">
    <source>
        <dbReference type="SMART" id="SM00355"/>
    </source>
</evidence>
<sequence length="376" mass="40648">MSYLSLLFTLIAERSIKVTSSTSSSPASITSLLRVTEANRASKIMGMNPVQSFDSPSNSNLSTNQSASKVDGKSEKQTAPKNEWESVLARNVAEEVAKKIAQKSSMVVPNVLPLTTRSSFLQSSFSADKGTNGPSSSMGHSTKLTTADMRRRQRKRFDLSSSNSADDPGFSYPFESPEAADLIKTWLKRSGTDVSKVKASELPSEIAALFGLKEGTVAKTVQNKPVHRCKYCRLTFEKIEILWAHCVREHFKYDFKRKPPPNALSTSGRRRSAGSSTLNVAKGSKGCPLKLTPSFSVSSASLAGIQTAEPMSSSADVVSQNETPKGQEKPNSSSGVNEDESKSAASKISEISLMCPLCKFSSTSRDAIMEHVVAFH</sequence>
<dbReference type="SMART" id="SM00355">
    <property type="entry name" value="ZnF_C2H2"/>
    <property type="match status" value="2"/>
</dbReference>
<organism evidence="5">
    <name type="scientific">Rodentolepis nana</name>
    <name type="common">Dwarf tapeworm</name>
    <name type="synonym">Hymenolepis nana</name>
    <dbReference type="NCBI Taxonomy" id="102285"/>
    <lineage>
        <taxon>Eukaryota</taxon>
        <taxon>Metazoa</taxon>
        <taxon>Spiralia</taxon>
        <taxon>Lophotrochozoa</taxon>
        <taxon>Platyhelminthes</taxon>
        <taxon>Cestoda</taxon>
        <taxon>Eucestoda</taxon>
        <taxon>Cyclophyllidea</taxon>
        <taxon>Hymenolepididae</taxon>
        <taxon>Rodentolepis</taxon>
    </lineage>
</organism>
<feature type="compositionally biased region" description="Polar residues" evidence="1">
    <location>
        <begin position="49"/>
        <end position="68"/>
    </location>
</feature>
<feature type="region of interest" description="Disordered" evidence="1">
    <location>
        <begin position="125"/>
        <end position="148"/>
    </location>
</feature>
<evidence type="ECO:0000313" key="3">
    <source>
        <dbReference type="EMBL" id="VDN97846.1"/>
    </source>
</evidence>
<dbReference type="InterPro" id="IPR013087">
    <property type="entry name" value="Znf_C2H2_type"/>
</dbReference>
<feature type="region of interest" description="Disordered" evidence="1">
    <location>
        <begin position="311"/>
        <end position="343"/>
    </location>
</feature>
<reference evidence="3 4" key="2">
    <citation type="submission" date="2018-11" db="EMBL/GenBank/DDBJ databases">
        <authorList>
            <consortium name="Pathogen Informatics"/>
        </authorList>
    </citation>
    <scope>NUCLEOTIDE SEQUENCE [LARGE SCALE GENOMIC DNA]</scope>
</reference>
<evidence type="ECO:0000313" key="4">
    <source>
        <dbReference type="Proteomes" id="UP000278807"/>
    </source>
</evidence>
<feature type="compositionally biased region" description="Basic and acidic residues" evidence="1">
    <location>
        <begin position="70"/>
        <end position="83"/>
    </location>
</feature>
<evidence type="ECO:0000256" key="1">
    <source>
        <dbReference type="SAM" id="MobiDB-lite"/>
    </source>
</evidence>
<feature type="compositionally biased region" description="Low complexity" evidence="1">
    <location>
        <begin position="263"/>
        <end position="278"/>
    </location>
</feature>
<accession>A0A0R3T4K1</accession>
<reference evidence="5" key="1">
    <citation type="submission" date="2016-04" db="UniProtKB">
        <authorList>
            <consortium name="WormBaseParasite"/>
        </authorList>
    </citation>
    <scope>IDENTIFICATION</scope>
</reference>
<feature type="region of interest" description="Disordered" evidence="1">
    <location>
        <begin position="258"/>
        <end position="280"/>
    </location>
</feature>
<dbReference type="AlphaFoldDB" id="A0A0R3T4K1"/>
<feature type="domain" description="C2H2-type" evidence="2">
    <location>
        <begin position="353"/>
        <end position="376"/>
    </location>
</feature>
<evidence type="ECO:0000313" key="5">
    <source>
        <dbReference type="WBParaSite" id="HNAJ_0000198801-mRNA-1"/>
    </source>
</evidence>
<feature type="region of interest" description="Disordered" evidence="1">
    <location>
        <begin position="47"/>
        <end position="83"/>
    </location>
</feature>
<name>A0A0R3T4K1_RODNA</name>
<proteinExistence type="predicted"/>
<feature type="domain" description="C2H2-type" evidence="2">
    <location>
        <begin position="227"/>
        <end position="250"/>
    </location>
</feature>
<dbReference type="Proteomes" id="UP000278807">
    <property type="component" value="Unassembled WGS sequence"/>
</dbReference>
<protein>
    <submittedName>
        <fullName evidence="5">C2H2-type domain-containing protein</fullName>
    </submittedName>
</protein>
<gene>
    <name evidence="3" type="ORF">HNAJ_LOCUS1987</name>
</gene>
<keyword evidence="4" id="KW-1185">Reference proteome</keyword>
<feature type="compositionally biased region" description="Polar residues" evidence="1">
    <location>
        <begin position="132"/>
        <end position="145"/>
    </location>
</feature>
<dbReference type="EMBL" id="UZAE01000880">
    <property type="protein sequence ID" value="VDN97846.1"/>
    <property type="molecule type" value="Genomic_DNA"/>
</dbReference>
<feature type="compositionally biased region" description="Polar residues" evidence="1">
    <location>
        <begin position="311"/>
        <end position="336"/>
    </location>
</feature>
<dbReference type="WBParaSite" id="HNAJ_0000198801-mRNA-1">
    <property type="protein sequence ID" value="HNAJ_0000198801-mRNA-1"/>
    <property type="gene ID" value="HNAJ_0000198801"/>
</dbReference>